<dbReference type="AlphaFoldDB" id="A0AAE1ZFD1"/>
<dbReference type="PANTHER" id="PTHR22426">
    <property type="entry name" value="ARGININE_SERINE-RICH COILED-COIL PROTEIN 2"/>
    <property type="match status" value="1"/>
</dbReference>
<dbReference type="PANTHER" id="PTHR22426:SF2">
    <property type="entry name" value="ARGININE_SERINE-RICH COILED-COIL PROTEIN 2"/>
    <property type="match status" value="1"/>
</dbReference>
<feature type="compositionally biased region" description="Basic residues" evidence="2">
    <location>
        <begin position="101"/>
        <end position="123"/>
    </location>
</feature>
<feature type="compositionally biased region" description="Low complexity" evidence="2">
    <location>
        <begin position="191"/>
        <end position="207"/>
    </location>
</feature>
<evidence type="ECO:0000256" key="2">
    <source>
        <dbReference type="SAM" id="MobiDB-lite"/>
    </source>
</evidence>
<protein>
    <recommendedName>
        <fullName evidence="3">Small acidic protein-like domain-containing protein</fullName>
    </recommendedName>
</protein>
<comment type="caution">
    <text evidence="4">The sequence shown here is derived from an EMBL/GenBank/DDBJ whole genome shotgun (WGS) entry which is preliminary data.</text>
</comment>
<feature type="domain" description="Small acidic protein-like" evidence="3">
    <location>
        <begin position="305"/>
        <end position="373"/>
    </location>
</feature>
<dbReference type="Pfam" id="PF15477">
    <property type="entry name" value="SMAP"/>
    <property type="match status" value="1"/>
</dbReference>
<feature type="coiled-coil region" evidence="1">
    <location>
        <begin position="226"/>
        <end position="253"/>
    </location>
</feature>
<feature type="compositionally biased region" description="Low complexity" evidence="2">
    <location>
        <begin position="142"/>
        <end position="156"/>
    </location>
</feature>
<gene>
    <name evidence="4" type="ORF">MN116_004045</name>
</gene>
<evidence type="ECO:0000256" key="1">
    <source>
        <dbReference type="SAM" id="Coils"/>
    </source>
</evidence>
<reference evidence="4" key="2">
    <citation type="journal article" date="2023" name="Infect Dis Poverty">
        <title>Chromosome-scale genome of the human blood fluke Schistosoma mekongi and its implications for public health.</title>
        <authorList>
            <person name="Zhou M."/>
            <person name="Xu L."/>
            <person name="Xu D."/>
            <person name="Chen W."/>
            <person name="Khan J."/>
            <person name="Hu Y."/>
            <person name="Huang H."/>
            <person name="Wei H."/>
            <person name="Zhang Y."/>
            <person name="Chusongsang P."/>
            <person name="Tanasarnprasert K."/>
            <person name="Hu X."/>
            <person name="Limpanont Y."/>
            <person name="Lv Z."/>
        </authorList>
    </citation>
    <scope>NUCLEOTIDE SEQUENCE</scope>
    <source>
        <strain evidence="4">LV_2022a</strain>
    </source>
</reference>
<sequence>MLCDYDSSVQSSDDGNVEETRRNSKDTLMSQEVNMNNAEAKHGNSHTPKSTKGSPVERTLPACYTVDCKRQSESRERSSSRRHQKSCTSRSDRRSSGKHVSSSRHKRSSHHSKHKHSKRHHRDSHYDDHQHRYRRRYRRHSSTSTTSSSSDTSPDSKPNRRSGYNGKNSTQLFTASSKDYINLEQKSENVNTTTVTPTTEVTGTSNPPAVTSQGTTINLPVQRLTAQDILDKIQKHQQEQAKAQALAAAAAAKLPKYYNPTTVNAVKLAEQQQKRKLLWSKKDSENTNPESKTLWTATSLIAGKGDSAAAAKFRKLMGIHDSSEEVVEGNASHVNETEALRRAEAQAELFRRLEHEYEMSRTITHTQRGAGLGFSSSSHVDYNSYSAMQTEKDKNPNL</sequence>
<dbReference type="InterPro" id="IPR028124">
    <property type="entry name" value="SMAP_dom"/>
</dbReference>
<reference evidence="4" key="1">
    <citation type="submission" date="2022-04" db="EMBL/GenBank/DDBJ databases">
        <authorList>
            <person name="Xu L."/>
            <person name="Lv Z."/>
        </authorList>
    </citation>
    <scope>NUCLEOTIDE SEQUENCE</scope>
    <source>
        <strain evidence="4">LV_2022a</strain>
    </source>
</reference>
<organism evidence="4 5">
    <name type="scientific">Schistosoma mekongi</name>
    <name type="common">Parasitic worm</name>
    <dbReference type="NCBI Taxonomy" id="38744"/>
    <lineage>
        <taxon>Eukaryota</taxon>
        <taxon>Metazoa</taxon>
        <taxon>Spiralia</taxon>
        <taxon>Lophotrochozoa</taxon>
        <taxon>Platyhelminthes</taxon>
        <taxon>Trematoda</taxon>
        <taxon>Digenea</taxon>
        <taxon>Strigeidida</taxon>
        <taxon>Schistosomatoidea</taxon>
        <taxon>Schistosomatidae</taxon>
        <taxon>Schistosoma</taxon>
    </lineage>
</organism>
<feature type="region of interest" description="Disordered" evidence="2">
    <location>
        <begin position="191"/>
        <end position="214"/>
    </location>
</feature>
<feature type="compositionally biased region" description="Polar residues" evidence="2">
    <location>
        <begin position="26"/>
        <end position="37"/>
    </location>
</feature>
<dbReference type="EMBL" id="JALJAT010000002">
    <property type="protein sequence ID" value="KAK4472830.1"/>
    <property type="molecule type" value="Genomic_DNA"/>
</dbReference>
<feature type="region of interest" description="Disordered" evidence="2">
    <location>
        <begin position="1"/>
        <end position="173"/>
    </location>
</feature>
<keyword evidence="5" id="KW-1185">Reference proteome</keyword>
<evidence type="ECO:0000259" key="3">
    <source>
        <dbReference type="Pfam" id="PF15477"/>
    </source>
</evidence>
<feature type="compositionally biased region" description="Basic and acidic residues" evidence="2">
    <location>
        <begin position="67"/>
        <end position="79"/>
    </location>
</feature>
<evidence type="ECO:0000313" key="5">
    <source>
        <dbReference type="Proteomes" id="UP001292079"/>
    </source>
</evidence>
<evidence type="ECO:0000313" key="4">
    <source>
        <dbReference type="EMBL" id="KAK4472830.1"/>
    </source>
</evidence>
<feature type="compositionally biased region" description="Basic residues" evidence="2">
    <location>
        <begin position="131"/>
        <end position="141"/>
    </location>
</feature>
<name>A0AAE1ZFD1_SCHME</name>
<dbReference type="Proteomes" id="UP001292079">
    <property type="component" value="Unassembled WGS sequence"/>
</dbReference>
<proteinExistence type="predicted"/>
<accession>A0AAE1ZFD1</accession>
<keyword evidence="1" id="KW-0175">Coiled coil</keyword>